<dbReference type="Gene3D" id="4.10.240.10">
    <property type="entry name" value="Zn(2)-C6 fungal-type DNA-binding domain"/>
    <property type="match status" value="1"/>
</dbReference>
<dbReference type="SMART" id="SM00066">
    <property type="entry name" value="GAL4"/>
    <property type="match status" value="1"/>
</dbReference>
<dbReference type="EMBL" id="JAZHXJ010000612">
    <property type="protein sequence ID" value="KAL1855823.1"/>
    <property type="molecule type" value="Genomic_DNA"/>
</dbReference>
<dbReference type="Proteomes" id="UP001586593">
    <property type="component" value="Unassembled WGS sequence"/>
</dbReference>
<evidence type="ECO:0000313" key="5">
    <source>
        <dbReference type="Proteomes" id="UP001586593"/>
    </source>
</evidence>
<dbReference type="PROSITE" id="PS00463">
    <property type="entry name" value="ZN2_CY6_FUNGAL_1"/>
    <property type="match status" value="1"/>
</dbReference>
<dbReference type="InterPro" id="IPR036864">
    <property type="entry name" value="Zn2-C6_fun-type_DNA-bd_sf"/>
</dbReference>
<feature type="compositionally biased region" description="Basic and acidic residues" evidence="2">
    <location>
        <begin position="218"/>
        <end position="235"/>
    </location>
</feature>
<evidence type="ECO:0000256" key="1">
    <source>
        <dbReference type="ARBA" id="ARBA00023242"/>
    </source>
</evidence>
<dbReference type="Pfam" id="PF00172">
    <property type="entry name" value="Zn_clus"/>
    <property type="match status" value="1"/>
</dbReference>
<feature type="domain" description="Zn(2)-C6 fungal-type" evidence="3">
    <location>
        <begin position="39"/>
        <end position="69"/>
    </location>
</feature>
<keyword evidence="1" id="KW-0539">Nucleus</keyword>
<name>A0ABR3W8N8_9PEZI</name>
<proteinExistence type="predicted"/>
<feature type="region of interest" description="Disordered" evidence="2">
    <location>
        <begin position="1"/>
        <end position="32"/>
    </location>
</feature>
<dbReference type="PROSITE" id="PS50048">
    <property type="entry name" value="ZN2_CY6_FUNGAL_2"/>
    <property type="match status" value="1"/>
</dbReference>
<sequence>MSVPLRPILPRVQDDDGGHRKRSLGPKQMPAKRSPVLAACDGCRAKRIKCDGERPTCSQCEKRKSSCSYRAQPGLTPFESLKQENKSLKSQSGDLLRFIDLLKASPGAMCLDMVDQLRDGATPACLLARLDLAVETLAASAMAVASVVEAGASGQAPSDLAELELALVTRHPRAFSPLSPPDVSSLDLRLVGVPCMTNVPRWTHSWGLQERDGVLMDTSEERPSKRQRSPRDDSQHSPTKGPTPPSTINPKNILQRANVTDGEALYVDARLDHLSLRQWTKVSVSDRFVAAALSLFLRNEHPLVACFDEDLFLRDFSSGGTHYCSPLLVNALLAFACVCRFLSSTPLSSLPPRPSPQILDSANLFVQYSYTPIEAQAAVLRHKFFAEAESLWKLEWETPSLTGVSAAILMKLACDNSGDDELGLFYLTGASTMAGHLHVLDGSVPAQTWDEETTASAVAWGLFNGQSLHAINFPQASLVKKPPSLPMRGAVVTGADGEPRTVGRPLPSYMGHTALVASKFWLIIHEANHQIETNGPLLLPAVMEFYHELLAWADDLPTDTARSDSNPHHVLTMQ</sequence>
<dbReference type="PANTHER" id="PTHR47256">
    <property type="entry name" value="ZN(II)2CYS6 TRANSCRIPTION FACTOR (EUROFUNG)-RELATED"/>
    <property type="match status" value="1"/>
</dbReference>
<accession>A0ABR3W8N8</accession>
<feature type="region of interest" description="Disordered" evidence="2">
    <location>
        <begin position="218"/>
        <end position="253"/>
    </location>
</feature>
<dbReference type="InterPro" id="IPR001138">
    <property type="entry name" value="Zn2Cys6_DnaBD"/>
</dbReference>
<comment type="caution">
    <text evidence="4">The sequence shown here is derived from an EMBL/GenBank/DDBJ whole genome shotgun (WGS) entry which is preliminary data.</text>
</comment>
<keyword evidence="5" id="KW-1185">Reference proteome</keyword>
<organism evidence="4 5">
    <name type="scientific">Phialemonium thermophilum</name>
    <dbReference type="NCBI Taxonomy" id="223376"/>
    <lineage>
        <taxon>Eukaryota</taxon>
        <taxon>Fungi</taxon>
        <taxon>Dikarya</taxon>
        <taxon>Ascomycota</taxon>
        <taxon>Pezizomycotina</taxon>
        <taxon>Sordariomycetes</taxon>
        <taxon>Sordariomycetidae</taxon>
        <taxon>Cephalothecales</taxon>
        <taxon>Cephalothecaceae</taxon>
        <taxon>Phialemonium</taxon>
    </lineage>
</organism>
<dbReference type="CDD" id="cd12148">
    <property type="entry name" value="fungal_TF_MHR"/>
    <property type="match status" value="1"/>
</dbReference>
<evidence type="ECO:0000313" key="4">
    <source>
        <dbReference type="EMBL" id="KAL1855823.1"/>
    </source>
</evidence>
<dbReference type="PANTHER" id="PTHR47256:SF1">
    <property type="entry name" value="ZN(II)2CYS6 TRANSCRIPTION FACTOR (EUROFUNG)"/>
    <property type="match status" value="1"/>
</dbReference>
<evidence type="ECO:0000259" key="3">
    <source>
        <dbReference type="PROSITE" id="PS50048"/>
    </source>
</evidence>
<dbReference type="CDD" id="cd00067">
    <property type="entry name" value="GAL4"/>
    <property type="match status" value="1"/>
</dbReference>
<gene>
    <name evidence="4" type="ORF">VTK73DRAFT_8457</name>
</gene>
<evidence type="ECO:0000256" key="2">
    <source>
        <dbReference type="SAM" id="MobiDB-lite"/>
    </source>
</evidence>
<dbReference type="InterPro" id="IPR053187">
    <property type="entry name" value="Notoamide_regulator"/>
</dbReference>
<reference evidence="4 5" key="1">
    <citation type="journal article" date="2024" name="Commun. Biol.">
        <title>Comparative genomic analysis of thermophilic fungi reveals convergent evolutionary adaptations and gene losses.</title>
        <authorList>
            <person name="Steindorff A.S."/>
            <person name="Aguilar-Pontes M.V."/>
            <person name="Robinson A.J."/>
            <person name="Andreopoulos B."/>
            <person name="LaButti K."/>
            <person name="Kuo A."/>
            <person name="Mondo S."/>
            <person name="Riley R."/>
            <person name="Otillar R."/>
            <person name="Haridas S."/>
            <person name="Lipzen A."/>
            <person name="Grimwood J."/>
            <person name="Schmutz J."/>
            <person name="Clum A."/>
            <person name="Reid I.D."/>
            <person name="Moisan M.C."/>
            <person name="Butler G."/>
            <person name="Nguyen T.T.M."/>
            <person name="Dewar K."/>
            <person name="Conant G."/>
            <person name="Drula E."/>
            <person name="Henrissat B."/>
            <person name="Hansel C."/>
            <person name="Singer S."/>
            <person name="Hutchinson M.I."/>
            <person name="de Vries R.P."/>
            <person name="Natvig D.O."/>
            <person name="Powell A.J."/>
            <person name="Tsang A."/>
            <person name="Grigoriev I.V."/>
        </authorList>
    </citation>
    <scope>NUCLEOTIDE SEQUENCE [LARGE SCALE GENOMIC DNA]</scope>
    <source>
        <strain evidence="4 5">ATCC 24622</strain>
    </source>
</reference>
<protein>
    <recommendedName>
        <fullName evidence="3">Zn(2)-C6 fungal-type domain-containing protein</fullName>
    </recommendedName>
</protein>
<dbReference type="SUPFAM" id="SSF57701">
    <property type="entry name" value="Zn2/Cys6 DNA-binding domain"/>
    <property type="match status" value="1"/>
</dbReference>